<dbReference type="STRING" id="391625.PPSIR1_30601"/>
<feature type="transmembrane region" description="Helical" evidence="1">
    <location>
        <begin position="46"/>
        <end position="72"/>
    </location>
</feature>
<organism evidence="2 3">
    <name type="scientific">Plesiocystis pacifica SIR-1</name>
    <dbReference type="NCBI Taxonomy" id="391625"/>
    <lineage>
        <taxon>Bacteria</taxon>
        <taxon>Pseudomonadati</taxon>
        <taxon>Myxococcota</taxon>
        <taxon>Polyangia</taxon>
        <taxon>Nannocystales</taxon>
        <taxon>Nannocystaceae</taxon>
        <taxon>Plesiocystis</taxon>
    </lineage>
</organism>
<evidence type="ECO:0000256" key="1">
    <source>
        <dbReference type="SAM" id="Phobius"/>
    </source>
</evidence>
<protein>
    <submittedName>
        <fullName evidence="2">ABC-type transport system involved in resistance to organic solvents, permease component</fullName>
    </submittedName>
</protein>
<accession>A6GAD3</accession>
<gene>
    <name evidence="2" type="ORF">PPSIR1_30601</name>
</gene>
<evidence type="ECO:0000313" key="3">
    <source>
        <dbReference type="Proteomes" id="UP000005801"/>
    </source>
</evidence>
<dbReference type="OrthoDB" id="9805022at2"/>
<proteinExistence type="predicted"/>
<dbReference type="Proteomes" id="UP000005801">
    <property type="component" value="Unassembled WGS sequence"/>
</dbReference>
<dbReference type="AlphaFoldDB" id="A6GAD3"/>
<dbReference type="PANTHER" id="PTHR30188:SF4">
    <property type="entry name" value="PROTEIN TRIGALACTOSYLDIACYLGLYCEROL 1, CHLOROPLASTIC"/>
    <property type="match status" value="1"/>
</dbReference>
<feature type="transmembrane region" description="Helical" evidence="1">
    <location>
        <begin position="132"/>
        <end position="151"/>
    </location>
</feature>
<dbReference type="GO" id="GO:0043190">
    <property type="term" value="C:ATP-binding cassette (ABC) transporter complex"/>
    <property type="evidence" value="ECO:0007669"/>
    <property type="project" value="InterPro"/>
</dbReference>
<keyword evidence="3" id="KW-1185">Reference proteome</keyword>
<dbReference type="PANTHER" id="PTHR30188">
    <property type="entry name" value="ABC TRANSPORTER PERMEASE PROTEIN-RELATED"/>
    <property type="match status" value="1"/>
</dbReference>
<dbReference type="RefSeq" id="WP_006973675.1">
    <property type="nucleotide sequence ID" value="NZ_ABCS01000051.1"/>
</dbReference>
<feature type="transmembrane region" description="Helical" evidence="1">
    <location>
        <begin position="157"/>
        <end position="176"/>
    </location>
</feature>
<dbReference type="Pfam" id="PF02405">
    <property type="entry name" value="MlaE"/>
    <property type="match status" value="1"/>
</dbReference>
<dbReference type="InterPro" id="IPR030802">
    <property type="entry name" value="Permease_MalE"/>
</dbReference>
<feature type="transmembrane region" description="Helical" evidence="1">
    <location>
        <begin position="6"/>
        <end position="25"/>
    </location>
</feature>
<evidence type="ECO:0000313" key="2">
    <source>
        <dbReference type="EMBL" id="EDM77121.1"/>
    </source>
</evidence>
<feature type="transmembrane region" description="Helical" evidence="1">
    <location>
        <begin position="188"/>
        <end position="209"/>
    </location>
</feature>
<dbReference type="EMBL" id="ABCS01000051">
    <property type="protein sequence ID" value="EDM77121.1"/>
    <property type="molecule type" value="Genomic_DNA"/>
</dbReference>
<feature type="transmembrane region" description="Helical" evidence="1">
    <location>
        <begin position="229"/>
        <end position="249"/>
    </location>
</feature>
<dbReference type="GO" id="GO:0005548">
    <property type="term" value="F:phospholipid transporter activity"/>
    <property type="evidence" value="ECO:0007669"/>
    <property type="project" value="TreeGrafter"/>
</dbReference>
<name>A6GAD3_9BACT</name>
<dbReference type="eggNOG" id="COG0767">
    <property type="taxonomic scope" value="Bacteria"/>
</dbReference>
<reference evidence="2 3" key="1">
    <citation type="submission" date="2007-06" db="EMBL/GenBank/DDBJ databases">
        <authorList>
            <person name="Shimkets L."/>
            <person name="Ferriera S."/>
            <person name="Johnson J."/>
            <person name="Kravitz S."/>
            <person name="Beeson K."/>
            <person name="Sutton G."/>
            <person name="Rogers Y.-H."/>
            <person name="Friedman R."/>
            <person name="Frazier M."/>
            <person name="Venter J.C."/>
        </authorList>
    </citation>
    <scope>NUCLEOTIDE SEQUENCE [LARGE SCALE GENOMIC DNA]</scope>
    <source>
        <strain evidence="2 3">SIR-1</strain>
    </source>
</reference>
<keyword evidence="1" id="KW-1133">Transmembrane helix</keyword>
<keyword evidence="1" id="KW-0812">Transmembrane</keyword>
<keyword evidence="1" id="KW-0472">Membrane</keyword>
<comment type="caution">
    <text evidence="2">The sequence shown here is derived from an EMBL/GenBank/DDBJ whole genome shotgun (WGS) entry which is preliminary data.</text>
</comment>
<sequence>MALLRMLQTIGGLVVFMAQVARATFSRPFYLRQTLDIMAILVQRCIVPVGLAVAPVGAVISLQGIAVFKLFGAERMLSAFLGTAIIREYSPALASVMVAAQAGSSIAARIGTMKVRGQIDALAVMSVDPVRYVVVPGVLACVLVTPLLSVVTNLLGILSGWIFAVPLGGVDHGAFMDNLTAQITPMDLWVGLGKCAVFGLGVGMIAGYLGLNVGRGAADVGKAANDTVVSTIVLILFTDYVVSMALLGAGL</sequence>